<gene>
    <name evidence="2" type="ORF">B0H16DRAFT_1535384</name>
</gene>
<dbReference type="Proteomes" id="UP001215598">
    <property type="component" value="Unassembled WGS sequence"/>
</dbReference>
<dbReference type="GO" id="GO:0031047">
    <property type="term" value="P:regulatory ncRNA-mediated gene silencing"/>
    <property type="evidence" value="ECO:0007669"/>
    <property type="project" value="InterPro"/>
</dbReference>
<evidence type="ECO:0000256" key="1">
    <source>
        <dbReference type="SAM" id="MobiDB-lite"/>
    </source>
</evidence>
<dbReference type="EMBL" id="JARKIB010000041">
    <property type="protein sequence ID" value="KAJ7758703.1"/>
    <property type="molecule type" value="Genomic_DNA"/>
</dbReference>
<feature type="region of interest" description="Disordered" evidence="1">
    <location>
        <begin position="377"/>
        <end position="396"/>
    </location>
</feature>
<proteinExistence type="predicted"/>
<feature type="compositionally biased region" description="Polar residues" evidence="1">
    <location>
        <begin position="471"/>
        <end position="481"/>
    </location>
</feature>
<organism evidence="2 3">
    <name type="scientific">Mycena metata</name>
    <dbReference type="NCBI Taxonomy" id="1033252"/>
    <lineage>
        <taxon>Eukaryota</taxon>
        <taxon>Fungi</taxon>
        <taxon>Dikarya</taxon>
        <taxon>Basidiomycota</taxon>
        <taxon>Agaricomycotina</taxon>
        <taxon>Agaricomycetes</taxon>
        <taxon>Agaricomycetidae</taxon>
        <taxon>Agaricales</taxon>
        <taxon>Marasmiineae</taxon>
        <taxon>Mycenaceae</taxon>
        <taxon>Mycena</taxon>
    </lineage>
</organism>
<feature type="compositionally biased region" description="Polar residues" evidence="1">
    <location>
        <begin position="169"/>
        <end position="186"/>
    </location>
</feature>
<reference evidence="2" key="1">
    <citation type="submission" date="2023-03" db="EMBL/GenBank/DDBJ databases">
        <title>Massive genome expansion in bonnet fungi (Mycena s.s.) driven by repeated elements and novel gene families across ecological guilds.</title>
        <authorList>
            <consortium name="Lawrence Berkeley National Laboratory"/>
            <person name="Harder C.B."/>
            <person name="Miyauchi S."/>
            <person name="Viragh M."/>
            <person name="Kuo A."/>
            <person name="Thoen E."/>
            <person name="Andreopoulos B."/>
            <person name="Lu D."/>
            <person name="Skrede I."/>
            <person name="Drula E."/>
            <person name="Henrissat B."/>
            <person name="Morin E."/>
            <person name="Kohler A."/>
            <person name="Barry K."/>
            <person name="LaButti K."/>
            <person name="Morin E."/>
            <person name="Salamov A."/>
            <person name="Lipzen A."/>
            <person name="Mereny Z."/>
            <person name="Hegedus B."/>
            <person name="Baldrian P."/>
            <person name="Stursova M."/>
            <person name="Weitz H."/>
            <person name="Taylor A."/>
            <person name="Grigoriev I.V."/>
            <person name="Nagy L.G."/>
            <person name="Martin F."/>
            <person name="Kauserud H."/>
        </authorList>
    </citation>
    <scope>NUCLEOTIDE SEQUENCE</scope>
    <source>
        <strain evidence="2">CBHHK182m</strain>
    </source>
</reference>
<dbReference type="InterPro" id="IPR018606">
    <property type="entry name" value="Arb1"/>
</dbReference>
<accession>A0AAD7NG20</accession>
<feature type="region of interest" description="Disordered" evidence="1">
    <location>
        <begin position="406"/>
        <end position="427"/>
    </location>
</feature>
<evidence type="ECO:0000313" key="3">
    <source>
        <dbReference type="Proteomes" id="UP001215598"/>
    </source>
</evidence>
<feature type="region of interest" description="Disordered" evidence="1">
    <location>
        <begin position="149"/>
        <end position="186"/>
    </location>
</feature>
<feature type="region of interest" description="Disordered" evidence="1">
    <location>
        <begin position="464"/>
        <end position="488"/>
    </location>
</feature>
<protein>
    <submittedName>
        <fullName evidence="2">Uncharacterized protein</fullName>
    </submittedName>
</protein>
<evidence type="ECO:0000313" key="2">
    <source>
        <dbReference type="EMBL" id="KAJ7758703.1"/>
    </source>
</evidence>
<dbReference type="GO" id="GO:0033167">
    <property type="term" value="C:ARC complex"/>
    <property type="evidence" value="ECO:0007669"/>
    <property type="project" value="InterPro"/>
</dbReference>
<sequence>MATTDPGQAFVRLYHFPPFPPIPRGVTIVPFKDFQEYGARVVGEDGIERDGLGIPTIRLPKSHKKQLLAASANGTSVKMDWWLEWAATGEHQVVRSNQYDRATTRDYRFRRAVAHFAKYHAINPPKGLKHLQELWDTFRSFVGVTGPRNEPADELWDDDDLDGGDPSFPVTNANANTDPGPDSSSDVNENLTAFLDAPARSIAIFLSSHMRSRGHMWADRKLVSAPHLLRFFLNYLLRSQVLPECTDGLREALTIVDRAADELPLVPQISKALPDAFSSACQRWWGRKAEGYVAKDLEAGDETNEPQAKRTKHGHEWTEAIAIEEIKTDGAAAPTKDNVATEDAGVASAGSGWGAVGGWGTNDAALSNIQAVPATASGWGGGGWGAANTNDQDTDMPAAAEDEWGASAGASGWDSGTGWGPTNTVNTVEAKPEPEFIPTTLLTLLGPTALPVTHAPGIVEQSPRRVKTITPPASTDAQQNAPPDKDMGGTAYAVECALEERMYRVTLAPWLDANVTADAPRILSTSRGALSPVVAASSAHPQPRDLSKDEIVVLVGPEAAKLLCKGMGLVATWVQLARVQDDEDAVEDVEVPQTNLTKKQKARRRLRYWYIDEVMMVFPSYWKV</sequence>
<name>A0AAD7NG20_9AGAR</name>
<keyword evidence="3" id="KW-1185">Reference proteome</keyword>
<dbReference type="AlphaFoldDB" id="A0AAD7NG20"/>
<dbReference type="Pfam" id="PF09692">
    <property type="entry name" value="Arb1"/>
    <property type="match status" value="1"/>
</dbReference>
<feature type="compositionally biased region" description="Acidic residues" evidence="1">
    <location>
        <begin position="152"/>
        <end position="163"/>
    </location>
</feature>
<feature type="compositionally biased region" description="Low complexity" evidence="1">
    <location>
        <begin position="406"/>
        <end position="416"/>
    </location>
</feature>
<comment type="caution">
    <text evidence="2">The sequence shown here is derived from an EMBL/GenBank/DDBJ whole genome shotgun (WGS) entry which is preliminary data.</text>
</comment>